<dbReference type="RefSeq" id="WP_121898433.1">
    <property type="nucleotide sequence ID" value="NZ_RCNT01000006.1"/>
</dbReference>
<dbReference type="Gene3D" id="2.40.420.20">
    <property type="match status" value="1"/>
</dbReference>
<feature type="coiled-coil region" evidence="3">
    <location>
        <begin position="103"/>
        <end position="130"/>
    </location>
</feature>
<evidence type="ECO:0000313" key="7">
    <source>
        <dbReference type="Proteomes" id="UP000281343"/>
    </source>
</evidence>
<accession>A0A3L9XYU2</accession>
<protein>
    <submittedName>
        <fullName evidence="6">HlyD family efflux transporter periplasmic adaptor subunit</fullName>
    </submittedName>
</protein>
<dbReference type="GO" id="GO:0019898">
    <property type="term" value="C:extrinsic component of membrane"/>
    <property type="evidence" value="ECO:0007669"/>
    <property type="project" value="InterPro"/>
</dbReference>
<dbReference type="GO" id="GO:1990195">
    <property type="term" value="C:macrolide transmembrane transporter complex"/>
    <property type="evidence" value="ECO:0007669"/>
    <property type="project" value="InterPro"/>
</dbReference>
<comment type="subcellular location">
    <subcellularLocation>
        <location evidence="1">Cell envelope</location>
    </subcellularLocation>
</comment>
<gene>
    <name evidence="6" type="ORF">D9R08_12705</name>
</gene>
<dbReference type="PANTHER" id="PTHR32347:SF29">
    <property type="entry name" value="UPF0194 MEMBRANE PROTEIN YBHG"/>
    <property type="match status" value="1"/>
</dbReference>
<keyword evidence="4" id="KW-1133">Transmembrane helix</keyword>
<evidence type="ECO:0000256" key="4">
    <source>
        <dbReference type="SAM" id="Phobius"/>
    </source>
</evidence>
<dbReference type="InterPro" id="IPR050465">
    <property type="entry name" value="UPF0194_transport"/>
</dbReference>
<dbReference type="Proteomes" id="UP000281343">
    <property type="component" value="Unassembled WGS sequence"/>
</dbReference>
<dbReference type="OrthoDB" id="9791520at2"/>
<dbReference type="Gene3D" id="6.10.140.1990">
    <property type="match status" value="1"/>
</dbReference>
<keyword evidence="4" id="KW-0472">Membrane</keyword>
<dbReference type="InterPro" id="IPR030190">
    <property type="entry name" value="MacA_alpha-hairpin_sf"/>
</dbReference>
<dbReference type="GO" id="GO:0030313">
    <property type="term" value="C:cell envelope"/>
    <property type="evidence" value="ECO:0007669"/>
    <property type="project" value="UniProtKB-SubCell"/>
</dbReference>
<evidence type="ECO:0000256" key="3">
    <source>
        <dbReference type="SAM" id="Coils"/>
    </source>
</evidence>
<dbReference type="AlphaFoldDB" id="A0A3L9XYU2"/>
<feature type="domain" description="YknX-like C-terminal permuted SH3-like" evidence="5">
    <location>
        <begin position="331"/>
        <end position="397"/>
    </location>
</feature>
<reference evidence="6 7" key="1">
    <citation type="submission" date="2018-10" db="EMBL/GenBank/DDBJ databases">
        <authorList>
            <person name="Jung H.S."/>
            <person name="Jeon C.O."/>
        </authorList>
    </citation>
    <scope>NUCLEOTIDE SEQUENCE [LARGE SCALE GENOMIC DNA]</scope>
    <source>
        <strain evidence="6 7">MA-7-27</strain>
    </source>
</reference>
<keyword evidence="2 3" id="KW-0175">Coiled coil</keyword>
<dbReference type="EMBL" id="RCNT01000006">
    <property type="protein sequence ID" value="RMA41719.1"/>
    <property type="molecule type" value="Genomic_DNA"/>
</dbReference>
<keyword evidence="4" id="KW-0812">Transmembrane</keyword>
<dbReference type="InterPro" id="IPR058637">
    <property type="entry name" value="YknX-like_C"/>
</dbReference>
<sequence>MSLKPRTLGILVVGGAILAALLYVTFRTEPIPVDLHEIASGPLQVSVDADGRTRIRDIYEVAAPITGTALRSPVQVGDTVVAGQTVVAEVEPVAPSLLDSRTRMQAEATIAEAQAALNVAETDHRRAQEEQTYAQMQFERMQVLVERGVSSITAMEDVTQRLAIADAAVEAAAARIDIARSTLERSRAALMGPETANAGNGDCCVEIVAPADGVVLSVANISERPVAAGAPLMSIGNPGELEIVADLLSSDAVRLSPGAVAIVERWGGPDPLMAELDRVEPSARTHISALGIEEQRVDAIFRLTSPPEERAGLGDGFSTFLRIIEWQAEDVLQVPLSALFRRGEDWAVFVADGSTAREIIVELGRRSDRFAVVTGGLEPGMMVVTHPNDDIADGSPVIDRTEL</sequence>
<proteinExistence type="predicted"/>
<evidence type="ECO:0000256" key="2">
    <source>
        <dbReference type="ARBA" id="ARBA00023054"/>
    </source>
</evidence>
<evidence type="ECO:0000259" key="5">
    <source>
        <dbReference type="Pfam" id="PF25989"/>
    </source>
</evidence>
<dbReference type="Pfam" id="PF25989">
    <property type="entry name" value="YknX_C"/>
    <property type="match status" value="1"/>
</dbReference>
<dbReference type="PANTHER" id="PTHR32347">
    <property type="entry name" value="EFFLUX SYSTEM COMPONENT YKNX-RELATED"/>
    <property type="match status" value="1"/>
</dbReference>
<organism evidence="6 7">
    <name type="scientific">Rhodophyticola porphyridii</name>
    <dbReference type="NCBI Taxonomy" id="1852017"/>
    <lineage>
        <taxon>Bacteria</taxon>
        <taxon>Pseudomonadati</taxon>
        <taxon>Pseudomonadota</taxon>
        <taxon>Alphaproteobacteria</taxon>
        <taxon>Rhodobacterales</taxon>
        <taxon>Roseobacteraceae</taxon>
        <taxon>Rhodophyticola</taxon>
    </lineage>
</organism>
<keyword evidence="7" id="KW-1185">Reference proteome</keyword>
<name>A0A3L9XYU2_9RHOB</name>
<comment type="caution">
    <text evidence="6">The sequence shown here is derived from an EMBL/GenBank/DDBJ whole genome shotgun (WGS) entry which is preliminary data.</text>
</comment>
<feature type="transmembrane region" description="Helical" evidence="4">
    <location>
        <begin position="7"/>
        <end position="26"/>
    </location>
</feature>
<evidence type="ECO:0000313" key="6">
    <source>
        <dbReference type="EMBL" id="RMA41719.1"/>
    </source>
</evidence>
<dbReference type="GO" id="GO:1990961">
    <property type="term" value="P:xenobiotic detoxification by transmembrane export across the plasma membrane"/>
    <property type="evidence" value="ECO:0007669"/>
    <property type="project" value="InterPro"/>
</dbReference>
<evidence type="ECO:0000256" key="1">
    <source>
        <dbReference type="ARBA" id="ARBA00004196"/>
    </source>
</evidence>